<evidence type="ECO:0000256" key="4">
    <source>
        <dbReference type="ARBA" id="ARBA00022490"/>
    </source>
</evidence>
<name>A0A9D9GVN7_9FIRM</name>
<dbReference type="Pfam" id="PF02367">
    <property type="entry name" value="TsaE"/>
    <property type="match status" value="1"/>
</dbReference>
<dbReference type="NCBIfam" id="TIGR00150">
    <property type="entry name" value="T6A_YjeE"/>
    <property type="match status" value="1"/>
</dbReference>
<gene>
    <name evidence="11" type="primary">tsaE</name>
    <name evidence="11" type="ORF">IAC61_02180</name>
</gene>
<keyword evidence="4" id="KW-0963">Cytoplasm</keyword>
<dbReference type="GO" id="GO:0005737">
    <property type="term" value="C:cytoplasm"/>
    <property type="evidence" value="ECO:0007669"/>
    <property type="project" value="UniProtKB-SubCell"/>
</dbReference>
<evidence type="ECO:0000256" key="10">
    <source>
        <dbReference type="ARBA" id="ARBA00032441"/>
    </source>
</evidence>
<dbReference type="InterPro" id="IPR003442">
    <property type="entry name" value="T6A_TsaE"/>
</dbReference>
<evidence type="ECO:0000313" key="12">
    <source>
        <dbReference type="Proteomes" id="UP000823634"/>
    </source>
</evidence>
<comment type="caution">
    <text evidence="11">The sequence shown here is derived from an EMBL/GenBank/DDBJ whole genome shotgun (WGS) entry which is preliminary data.</text>
</comment>
<evidence type="ECO:0000256" key="8">
    <source>
        <dbReference type="ARBA" id="ARBA00022840"/>
    </source>
</evidence>
<evidence type="ECO:0000256" key="7">
    <source>
        <dbReference type="ARBA" id="ARBA00022741"/>
    </source>
</evidence>
<dbReference type="EMBL" id="JADINA010000016">
    <property type="protein sequence ID" value="MBO8426112.1"/>
    <property type="molecule type" value="Genomic_DNA"/>
</dbReference>
<dbReference type="PANTHER" id="PTHR33540">
    <property type="entry name" value="TRNA THREONYLCARBAMOYLADENOSINE BIOSYNTHESIS PROTEIN TSAE"/>
    <property type="match status" value="1"/>
</dbReference>
<evidence type="ECO:0000256" key="3">
    <source>
        <dbReference type="ARBA" id="ARBA00019010"/>
    </source>
</evidence>
<accession>A0A9D9GVN7</accession>
<comment type="subcellular location">
    <subcellularLocation>
        <location evidence="1">Cytoplasm</location>
    </subcellularLocation>
</comment>
<dbReference type="AlphaFoldDB" id="A0A9D9GVN7"/>
<keyword evidence="6" id="KW-0479">Metal-binding</keyword>
<dbReference type="GO" id="GO:0005524">
    <property type="term" value="F:ATP binding"/>
    <property type="evidence" value="ECO:0007669"/>
    <property type="project" value="UniProtKB-KW"/>
</dbReference>
<dbReference type="Proteomes" id="UP000823634">
    <property type="component" value="Unassembled WGS sequence"/>
</dbReference>
<protein>
    <recommendedName>
        <fullName evidence="3">tRNA threonylcarbamoyladenosine biosynthesis protein TsaE</fullName>
    </recommendedName>
    <alternativeName>
        <fullName evidence="10">t(6)A37 threonylcarbamoyladenosine biosynthesis protein TsaE</fullName>
    </alternativeName>
</protein>
<keyword evidence="9" id="KW-0460">Magnesium</keyword>
<reference evidence="11" key="1">
    <citation type="submission" date="2020-10" db="EMBL/GenBank/DDBJ databases">
        <authorList>
            <person name="Gilroy R."/>
        </authorList>
    </citation>
    <scope>NUCLEOTIDE SEQUENCE</scope>
    <source>
        <strain evidence="11">17113</strain>
    </source>
</reference>
<dbReference type="GO" id="GO:0002949">
    <property type="term" value="P:tRNA threonylcarbamoyladenosine modification"/>
    <property type="evidence" value="ECO:0007669"/>
    <property type="project" value="InterPro"/>
</dbReference>
<dbReference type="PANTHER" id="PTHR33540:SF2">
    <property type="entry name" value="TRNA THREONYLCARBAMOYLADENOSINE BIOSYNTHESIS PROTEIN TSAE"/>
    <property type="match status" value="1"/>
</dbReference>
<evidence type="ECO:0000256" key="6">
    <source>
        <dbReference type="ARBA" id="ARBA00022723"/>
    </source>
</evidence>
<evidence type="ECO:0000256" key="2">
    <source>
        <dbReference type="ARBA" id="ARBA00007599"/>
    </source>
</evidence>
<dbReference type="GO" id="GO:0046872">
    <property type="term" value="F:metal ion binding"/>
    <property type="evidence" value="ECO:0007669"/>
    <property type="project" value="UniProtKB-KW"/>
</dbReference>
<comment type="similarity">
    <text evidence="2">Belongs to the TsaE family.</text>
</comment>
<proteinExistence type="inferred from homology"/>
<evidence type="ECO:0000256" key="9">
    <source>
        <dbReference type="ARBA" id="ARBA00022842"/>
    </source>
</evidence>
<evidence type="ECO:0000313" key="11">
    <source>
        <dbReference type="EMBL" id="MBO8426112.1"/>
    </source>
</evidence>
<dbReference type="Gene3D" id="3.40.50.300">
    <property type="entry name" value="P-loop containing nucleotide triphosphate hydrolases"/>
    <property type="match status" value="1"/>
</dbReference>
<organism evidence="11 12">
    <name type="scientific">Candidatus Alloenteromonas pullistercoris</name>
    <dbReference type="NCBI Taxonomy" id="2840785"/>
    <lineage>
        <taxon>Bacteria</taxon>
        <taxon>Bacillati</taxon>
        <taxon>Bacillota</taxon>
        <taxon>Bacillota incertae sedis</taxon>
        <taxon>Candidatus Alloenteromonas</taxon>
    </lineage>
</organism>
<dbReference type="InterPro" id="IPR027417">
    <property type="entry name" value="P-loop_NTPase"/>
</dbReference>
<evidence type="ECO:0000256" key="5">
    <source>
        <dbReference type="ARBA" id="ARBA00022694"/>
    </source>
</evidence>
<sequence>MKSLSVDSSSKAETIDFGFRLGKRLHPGDVILLSGDLGAGKTTLVSGVAKALGIDDPVLSPTFNIMKCYFGGSLPLYHIDAYRLEGQNIEIGLDEYIEGDGACFIEWPDYISPLIPEEHLEIKLTNLGGDKRRLSLQAKGSEYEKLLEGLGDEHPLS</sequence>
<keyword evidence="7" id="KW-0547">Nucleotide-binding</keyword>
<keyword evidence="8" id="KW-0067">ATP-binding</keyword>
<evidence type="ECO:0000256" key="1">
    <source>
        <dbReference type="ARBA" id="ARBA00004496"/>
    </source>
</evidence>
<reference evidence="11" key="2">
    <citation type="journal article" date="2021" name="PeerJ">
        <title>Extensive microbial diversity within the chicken gut microbiome revealed by metagenomics and culture.</title>
        <authorList>
            <person name="Gilroy R."/>
            <person name="Ravi A."/>
            <person name="Getino M."/>
            <person name="Pursley I."/>
            <person name="Horton D.L."/>
            <person name="Alikhan N.F."/>
            <person name="Baker D."/>
            <person name="Gharbi K."/>
            <person name="Hall N."/>
            <person name="Watson M."/>
            <person name="Adriaenssens E.M."/>
            <person name="Foster-Nyarko E."/>
            <person name="Jarju S."/>
            <person name="Secka A."/>
            <person name="Antonio M."/>
            <person name="Oren A."/>
            <person name="Chaudhuri R.R."/>
            <person name="La Ragione R."/>
            <person name="Hildebrand F."/>
            <person name="Pallen M.J."/>
        </authorList>
    </citation>
    <scope>NUCLEOTIDE SEQUENCE</scope>
    <source>
        <strain evidence="11">17113</strain>
    </source>
</reference>
<dbReference type="SUPFAM" id="SSF52540">
    <property type="entry name" value="P-loop containing nucleoside triphosphate hydrolases"/>
    <property type="match status" value="1"/>
</dbReference>
<keyword evidence="5" id="KW-0819">tRNA processing</keyword>